<evidence type="ECO:0000256" key="2">
    <source>
        <dbReference type="ARBA" id="ARBA00006442"/>
    </source>
</evidence>
<dbReference type="InterPro" id="IPR050260">
    <property type="entry name" value="FAD-bd_OxRdtase"/>
</dbReference>
<dbReference type="InterPro" id="IPR023753">
    <property type="entry name" value="FAD/NAD-binding_dom"/>
</dbReference>
<accession>A0ABX8J200</accession>
<dbReference type="PANTHER" id="PTHR43429:SF3">
    <property type="entry name" value="NITRITE REDUCTASE [NAD(P)H]"/>
    <property type="match status" value="1"/>
</dbReference>
<keyword evidence="4" id="KW-0274">FAD</keyword>
<feature type="domain" description="FAD/NAD(P)-binding" evidence="5">
    <location>
        <begin position="4"/>
        <end position="296"/>
    </location>
</feature>
<organism evidence="7 8">
    <name type="scientific">Geomonas oryzisoli</name>
    <dbReference type="NCBI Taxonomy" id="2847992"/>
    <lineage>
        <taxon>Bacteria</taxon>
        <taxon>Pseudomonadati</taxon>
        <taxon>Thermodesulfobacteriota</taxon>
        <taxon>Desulfuromonadia</taxon>
        <taxon>Geobacterales</taxon>
        <taxon>Geobacteraceae</taxon>
        <taxon>Geomonas</taxon>
    </lineage>
</organism>
<keyword evidence="3" id="KW-0285">Flavoprotein</keyword>
<name>A0ABX8J200_9BACT</name>
<dbReference type="RefSeq" id="WP_216799162.1">
    <property type="nucleotide sequence ID" value="NZ_CP076723.1"/>
</dbReference>
<dbReference type="PANTHER" id="PTHR43429">
    <property type="entry name" value="PYRIDINE NUCLEOTIDE-DISULFIDE OXIDOREDUCTASE DOMAIN-CONTAINING"/>
    <property type="match status" value="1"/>
</dbReference>
<sequence length="406" mass="43674">MQQFDIVIVGNSAAGLQAVRTIRRHSSRVSVALVDREACPAYSRVLTPYFIGGKTARQNLFIADDAFYRDMGVTTLFGQAALSVDPDRRELRLADGSSLGFNALLLALGSEARPFKPGSERVSTLRHLADADRLAALLQPARCVTALGAGLVSVPVLSHLSPEVERHLVVGSDRIFSRLLDAESAAVLEEHFQASGVTLHKREEISEVLEGERLRLSLASGKNLDTDALLVGKGVLPNTLLAREAGLAVSDGILVDDCCRTSCPAIFAAGDAAQGRDYVTGETTVQGNWITAVEQGEVAARNMLGLNQLYEGSMKNNITEVFGLDVAAIGCCSDAVGRTVVHGSLASRRYRKIFLDEKERVVGAVLIGETNDSGVYYQMVRARLPFPGRRLMQGDAGYAAFTRRIA</sequence>
<feature type="domain" description="NADH-rubredoxin oxidoreductase C-terminal" evidence="6">
    <location>
        <begin position="320"/>
        <end position="381"/>
    </location>
</feature>
<dbReference type="EMBL" id="CP076723">
    <property type="protein sequence ID" value="QWV92348.1"/>
    <property type="molecule type" value="Genomic_DNA"/>
</dbReference>
<proteinExistence type="inferred from homology"/>
<evidence type="ECO:0000256" key="4">
    <source>
        <dbReference type="ARBA" id="ARBA00022827"/>
    </source>
</evidence>
<comment type="similarity">
    <text evidence="2">Belongs to the FAD-dependent oxidoreductase family.</text>
</comment>
<evidence type="ECO:0000313" key="7">
    <source>
        <dbReference type="EMBL" id="QWV92348.1"/>
    </source>
</evidence>
<evidence type="ECO:0000256" key="1">
    <source>
        <dbReference type="ARBA" id="ARBA00001974"/>
    </source>
</evidence>
<evidence type="ECO:0000259" key="6">
    <source>
        <dbReference type="Pfam" id="PF18267"/>
    </source>
</evidence>
<gene>
    <name evidence="7" type="ORF">KP004_14160</name>
</gene>
<evidence type="ECO:0000313" key="8">
    <source>
        <dbReference type="Proteomes" id="UP000683557"/>
    </source>
</evidence>
<reference evidence="7 8" key="1">
    <citation type="submission" date="2021-06" db="EMBL/GenBank/DDBJ databases">
        <title>Gemonas diversity in paddy soil.</title>
        <authorList>
            <person name="Liu G."/>
        </authorList>
    </citation>
    <scope>NUCLEOTIDE SEQUENCE [LARGE SCALE GENOMIC DNA]</scope>
    <source>
        <strain evidence="7 8">RG10</strain>
    </source>
</reference>
<keyword evidence="8" id="KW-1185">Reference proteome</keyword>
<dbReference type="Proteomes" id="UP000683557">
    <property type="component" value="Chromosome"/>
</dbReference>
<dbReference type="Pfam" id="PF18267">
    <property type="entry name" value="Rubredoxin_C"/>
    <property type="match status" value="1"/>
</dbReference>
<dbReference type="InterPro" id="IPR041575">
    <property type="entry name" value="Rubredoxin_C"/>
</dbReference>
<evidence type="ECO:0000256" key="3">
    <source>
        <dbReference type="ARBA" id="ARBA00022630"/>
    </source>
</evidence>
<comment type="cofactor">
    <cofactor evidence="1">
        <name>FAD</name>
        <dbReference type="ChEBI" id="CHEBI:57692"/>
    </cofactor>
</comment>
<evidence type="ECO:0000259" key="5">
    <source>
        <dbReference type="Pfam" id="PF07992"/>
    </source>
</evidence>
<dbReference type="Pfam" id="PF07992">
    <property type="entry name" value="Pyr_redox_2"/>
    <property type="match status" value="1"/>
</dbReference>
<protein>
    <submittedName>
        <fullName evidence="7">FAD-dependent oxidoreductase</fullName>
    </submittedName>
</protein>